<dbReference type="PANTHER" id="PTHR12191:SF37">
    <property type="entry name" value="ZINC TRANSPORTER FOI"/>
    <property type="match status" value="1"/>
</dbReference>
<evidence type="ECO:0000256" key="2">
    <source>
        <dbReference type="ARBA" id="ARBA00006939"/>
    </source>
</evidence>
<dbReference type="Proteomes" id="UP001233999">
    <property type="component" value="Unassembled WGS sequence"/>
</dbReference>
<dbReference type="InterPro" id="IPR050799">
    <property type="entry name" value="ZIP_Transporter"/>
</dbReference>
<organism evidence="8 9">
    <name type="scientific">Diploptera punctata</name>
    <name type="common">Pacific beetle cockroach</name>
    <dbReference type="NCBI Taxonomy" id="6984"/>
    <lineage>
        <taxon>Eukaryota</taxon>
        <taxon>Metazoa</taxon>
        <taxon>Ecdysozoa</taxon>
        <taxon>Arthropoda</taxon>
        <taxon>Hexapoda</taxon>
        <taxon>Insecta</taxon>
        <taxon>Pterygota</taxon>
        <taxon>Neoptera</taxon>
        <taxon>Polyneoptera</taxon>
        <taxon>Dictyoptera</taxon>
        <taxon>Blattodea</taxon>
        <taxon>Blaberoidea</taxon>
        <taxon>Blaberidae</taxon>
        <taxon>Diplopterinae</taxon>
        <taxon>Diploptera</taxon>
    </lineage>
</organism>
<dbReference type="GO" id="GO:0030003">
    <property type="term" value="P:intracellular monoatomic cation homeostasis"/>
    <property type="evidence" value="ECO:0007669"/>
    <property type="project" value="TreeGrafter"/>
</dbReference>
<evidence type="ECO:0000256" key="3">
    <source>
        <dbReference type="ARBA" id="ARBA00022692"/>
    </source>
</evidence>
<evidence type="ECO:0000256" key="4">
    <source>
        <dbReference type="ARBA" id="ARBA00022989"/>
    </source>
</evidence>
<feature type="non-terminal residue" evidence="8">
    <location>
        <position position="457"/>
    </location>
</feature>
<evidence type="ECO:0000256" key="1">
    <source>
        <dbReference type="ARBA" id="ARBA00004141"/>
    </source>
</evidence>
<reference evidence="8" key="1">
    <citation type="journal article" date="2023" name="IScience">
        <title>Live-bearing cockroach genome reveals convergent evolutionary mechanisms linked to viviparity in insects and beyond.</title>
        <authorList>
            <person name="Fouks B."/>
            <person name="Harrison M.C."/>
            <person name="Mikhailova A.A."/>
            <person name="Marchal E."/>
            <person name="English S."/>
            <person name="Carruthers M."/>
            <person name="Jennings E.C."/>
            <person name="Chiamaka E.L."/>
            <person name="Frigard R.A."/>
            <person name="Pippel M."/>
            <person name="Attardo G.M."/>
            <person name="Benoit J.B."/>
            <person name="Bornberg-Bauer E."/>
            <person name="Tobe S.S."/>
        </authorList>
    </citation>
    <scope>NUCLEOTIDE SEQUENCE</scope>
    <source>
        <strain evidence="8">Stay&amp;Tobe</strain>
    </source>
</reference>
<gene>
    <name evidence="8" type="ORF">L9F63_000871</name>
</gene>
<dbReference type="GO" id="GO:0071578">
    <property type="term" value="P:zinc ion import across plasma membrane"/>
    <property type="evidence" value="ECO:0007669"/>
    <property type="project" value="TreeGrafter"/>
</dbReference>
<proteinExistence type="inferred from homology"/>
<sequence>GFEHLLENLGLGRLVFEKSHTLSLHKVNGSFQEVHDKLNLHQHSHDKSSEIKKRSKRHATEGGDDKEVKITYVEPETAWRSQCLTPQDLLLTFGLEPHHKAEISQRAFLEICPAIIYELDQRTCYTTSTPHYTENLYVSQFTVWLYASVSILTISLIGLVGVAVVPLIQKSFFQQVLQFLVALAVGTMSGDALLHLLPHALISHSSEGGHDHFVPVLRASVTFLAIGVFFILEAILHNINNNKSTKKSESEIRSQANINERKPLKSNDDPEMTYCEFEIGMTSKNVSHQHSHQHVSQKGETVGSVAWMVIMGDGLHNLTDGLAIGAAFSGDVVAGFATAVAVLCHELPHELGDFAVLLQAGMSIKTAMIYNIISSILSFIGMAFGVWIGEYEQASLWIYAFTAGVFLYISLVDLVNIPIEVIPEMNNHLKNSKNLSDIAFQIGGICIMNAILLLNSL</sequence>
<evidence type="ECO:0000256" key="7">
    <source>
        <dbReference type="SAM" id="Phobius"/>
    </source>
</evidence>
<dbReference type="PANTHER" id="PTHR12191">
    <property type="entry name" value="SOLUTE CARRIER FAMILY 39"/>
    <property type="match status" value="1"/>
</dbReference>
<feature type="transmembrane region" description="Helical" evidence="7">
    <location>
        <begin position="394"/>
        <end position="415"/>
    </location>
</feature>
<dbReference type="AlphaFoldDB" id="A0AAD8ALT6"/>
<dbReference type="GO" id="GO:0005385">
    <property type="term" value="F:zinc ion transmembrane transporter activity"/>
    <property type="evidence" value="ECO:0007669"/>
    <property type="project" value="TreeGrafter"/>
</dbReference>
<keyword evidence="9" id="KW-1185">Reference proteome</keyword>
<evidence type="ECO:0000256" key="6">
    <source>
        <dbReference type="SAM" id="MobiDB-lite"/>
    </source>
</evidence>
<feature type="transmembrane region" description="Helical" evidence="7">
    <location>
        <begin position="368"/>
        <end position="388"/>
    </location>
</feature>
<keyword evidence="3 7" id="KW-0812">Transmembrane</keyword>
<dbReference type="GO" id="GO:0005886">
    <property type="term" value="C:plasma membrane"/>
    <property type="evidence" value="ECO:0007669"/>
    <property type="project" value="TreeGrafter"/>
</dbReference>
<dbReference type="InterPro" id="IPR003689">
    <property type="entry name" value="ZIP"/>
</dbReference>
<feature type="transmembrane region" description="Helical" evidence="7">
    <location>
        <begin position="435"/>
        <end position="454"/>
    </location>
</feature>
<reference evidence="8" key="2">
    <citation type="submission" date="2023-05" db="EMBL/GenBank/DDBJ databases">
        <authorList>
            <person name="Fouks B."/>
        </authorList>
    </citation>
    <scope>NUCLEOTIDE SEQUENCE</scope>
    <source>
        <strain evidence="8">Stay&amp;Tobe</strain>
        <tissue evidence="8">Testes</tissue>
    </source>
</reference>
<dbReference type="Pfam" id="PF02535">
    <property type="entry name" value="Zip"/>
    <property type="match status" value="1"/>
</dbReference>
<evidence type="ECO:0000313" key="9">
    <source>
        <dbReference type="Proteomes" id="UP001233999"/>
    </source>
</evidence>
<feature type="region of interest" description="Disordered" evidence="6">
    <location>
        <begin position="42"/>
        <end position="63"/>
    </location>
</feature>
<feature type="transmembrane region" description="Helical" evidence="7">
    <location>
        <begin position="217"/>
        <end position="236"/>
    </location>
</feature>
<dbReference type="EMBL" id="JASPKZ010000039">
    <property type="protein sequence ID" value="KAJ9600976.1"/>
    <property type="molecule type" value="Genomic_DNA"/>
</dbReference>
<comment type="similarity">
    <text evidence="2">Belongs to the ZIP transporter (TC 2.A.5) family.</text>
</comment>
<evidence type="ECO:0000256" key="5">
    <source>
        <dbReference type="ARBA" id="ARBA00023136"/>
    </source>
</evidence>
<protein>
    <submittedName>
        <fullName evidence="8">Uncharacterized protein</fullName>
    </submittedName>
</protein>
<keyword evidence="5 7" id="KW-0472">Membrane</keyword>
<comment type="subcellular location">
    <subcellularLocation>
        <location evidence="1">Membrane</location>
        <topology evidence="1">Multi-pass membrane protein</topology>
    </subcellularLocation>
</comment>
<comment type="caution">
    <text evidence="8">The sequence shown here is derived from an EMBL/GenBank/DDBJ whole genome shotgun (WGS) entry which is preliminary data.</text>
</comment>
<feature type="region of interest" description="Disordered" evidence="6">
    <location>
        <begin position="246"/>
        <end position="265"/>
    </location>
</feature>
<name>A0AAD8ALT6_DIPPU</name>
<evidence type="ECO:0000313" key="8">
    <source>
        <dbReference type="EMBL" id="KAJ9600976.1"/>
    </source>
</evidence>
<accession>A0AAD8ALT6</accession>
<keyword evidence="4 7" id="KW-1133">Transmembrane helix</keyword>
<feature type="non-terminal residue" evidence="8">
    <location>
        <position position="1"/>
    </location>
</feature>
<feature type="transmembrane region" description="Helical" evidence="7">
    <location>
        <begin position="177"/>
        <end position="197"/>
    </location>
</feature>
<feature type="transmembrane region" description="Helical" evidence="7">
    <location>
        <begin position="143"/>
        <end position="165"/>
    </location>
</feature>
<dbReference type="GO" id="GO:0140410">
    <property type="term" value="F:monoatomic cation:bicarbonate symporter activity"/>
    <property type="evidence" value="ECO:0007669"/>
    <property type="project" value="TreeGrafter"/>
</dbReference>